<feature type="compositionally biased region" description="Low complexity" evidence="1">
    <location>
        <begin position="187"/>
        <end position="209"/>
    </location>
</feature>
<dbReference type="Proteomes" id="UP000825729">
    <property type="component" value="Unassembled WGS sequence"/>
</dbReference>
<name>A0AAV7EU97_ARIFI</name>
<evidence type="ECO:0000259" key="3">
    <source>
        <dbReference type="Pfam" id="PF14368"/>
    </source>
</evidence>
<dbReference type="EMBL" id="JAINDJ010000003">
    <property type="protein sequence ID" value="KAG9451959.1"/>
    <property type="molecule type" value="Genomic_DNA"/>
</dbReference>
<feature type="signal peptide" evidence="2">
    <location>
        <begin position="1"/>
        <end position="25"/>
    </location>
</feature>
<feature type="compositionally biased region" description="Basic and acidic residues" evidence="1">
    <location>
        <begin position="163"/>
        <end position="172"/>
    </location>
</feature>
<sequence length="233" mass="24754">MYSSSLAALEQLLLQQLTFLAVVFAASGIGDCGSELLAISPCLPYVAAAPNNLSSVVDPLCCDPFRAASDGPAHCVCRLLIEPDLLGFPLNLTRLRSLFSFCPANRTVRDDDSPERICRRSQSGPPTESPARESGPPPAAQSVPRPTKTPAASGSRPPSPTESPKDESRTRSPTESPPELPVRRPVSPTTSSTSSTPPPNFSASSQPRSFSSRILIKPLMLLFSFGFAVSAFN</sequence>
<feature type="compositionally biased region" description="Basic and acidic residues" evidence="1">
    <location>
        <begin position="108"/>
        <end position="118"/>
    </location>
</feature>
<proteinExistence type="predicted"/>
<dbReference type="PANTHER" id="PTHR35747">
    <property type="entry name" value="BIFUNCTIONAL INHIBITOR/LIPID-TRANSFER PROTEIN/SEED STORAGE 2S ALBUMIN SUPERFAMILY PROTEIN"/>
    <property type="match status" value="1"/>
</dbReference>
<reference evidence="4 5" key="1">
    <citation type="submission" date="2021-07" db="EMBL/GenBank/DDBJ databases">
        <title>The Aristolochia fimbriata genome: insights into angiosperm evolution, floral development and chemical biosynthesis.</title>
        <authorList>
            <person name="Jiao Y."/>
        </authorList>
    </citation>
    <scope>NUCLEOTIDE SEQUENCE [LARGE SCALE GENOMIC DNA]</scope>
    <source>
        <strain evidence="4">IBCAS-2021</strain>
        <tissue evidence="4">Leaf</tissue>
    </source>
</reference>
<dbReference type="Pfam" id="PF14368">
    <property type="entry name" value="LTP_2"/>
    <property type="match status" value="1"/>
</dbReference>
<keyword evidence="5" id="KW-1185">Reference proteome</keyword>
<gene>
    <name evidence="4" type="ORF">H6P81_004863</name>
</gene>
<protein>
    <recommendedName>
        <fullName evidence="3">Bifunctional inhibitor/plant lipid transfer protein/seed storage helical domain-containing protein</fullName>
    </recommendedName>
</protein>
<evidence type="ECO:0000313" key="5">
    <source>
        <dbReference type="Proteomes" id="UP000825729"/>
    </source>
</evidence>
<dbReference type="PANTHER" id="PTHR35747:SF2">
    <property type="entry name" value="NON-SPECIFIC LIPID TRANSFER PROTEIN GPI-ANCHORED 25"/>
    <property type="match status" value="1"/>
</dbReference>
<feature type="chain" id="PRO_5043641884" description="Bifunctional inhibitor/plant lipid transfer protein/seed storage helical domain-containing protein" evidence="2">
    <location>
        <begin position="26"/>
        <end position="233"/>
    </location>
</feature>
<keyword evidence="2" id="KW-0732">Signal</keyword>
<evidence type="ECO:0000313" key="4">
    <source>
        <dbReference type="EMBL" id="KAG9451959.1"/>
    </source>
</evidence>
<evidence type="ECO:0000256" key="2">
    <source>
        <dbReference type="SAM" id="SignalP"/>
    </source>
</evidence>
<dbReference type="InterPro" id="IPR016140">
    <property type="entry name" value="Bifunc_inhib/LTP/seed_store"/>
</dbReference>
<feature type="domain" description="Bifunctional inhibitor/plant lipid transfer protein/seed storage helical" evidence="3">
    <location>
        <begin position="30"/>
        <end position="106"/>
    </location>
</feature>
<dbReference type="InterPro" id="IPR036312">
    <property type="entry name" value="Bifun_inhib/LTP/seed_sf"/>
</dbReference>
<accession>A0AAV7EU97</accession>
<comment type="caution">
    <text evidence="4">The sequence shown here is derived from an EMBL/GenBank/DDBJ whole genome shotgun (WGS) entry which is preliminary data.</text>
</comment>
<dbReference type="SUPFAM" id="SSF47699">
    <property type="entry name" value="Bifunctional inhibitor/lipid-transfer protein/seed storage 2S albumin"/>
    <property type="match status" value="1"/>
</dbReference>
<feature type="region of interest" description="Disordered" evidence="1">
    <location>
        <begin position="108"/>
        <end position="209"/>
    </location>
</feature>
<dbReference type="AlphaFoldDB" id="A0AAV7EU97"/>
<dbReference type="Gene3D" id="1.10.110.10">
    <property type="entry name" value="Plant lipid-transfer and hydrophobic proteins"/>
    <property type="match status" value="1"/>
</dbReference>
<evidence type="ECO:0000256" key="1">
    <source>
        <dbReference type="SAM" id="MobiDB-lite"/>
    </source>
</evidence>
<dbReference type="InterPro" id="IPR053353">
    <property type="entry name" value="Plant_LTP_GPI-anchored"/>
</dbReference>
<dbReference type="CDD" id="cd00010">
    <property type="entry name" value="AAI_LTSS"/>
    <property type="match status" value="1"/>
</dbReference>
<organism evidence="4 5">
    <name type="scientific">Aristolochia fimbriata</name>
    <name type="common">White veined hardy Dutchman's pipe vine</name>
    <dbReference type="NCBI Taxonomy" id="158543"/>
    <lineage>
        <taxon>Eukaryota</taxon>
        <taxon>Viridiplantae</taxon>
        <taxon>Streptophyta</taxon>
        <taxon>Embryophyta</taxon>
        <taxon>Tracheophyta</taxon>
        <taxon>Spermatophyta</taxon>
        <taxon>Magnoliopsida</taxon>
        <taxon>Magnoliidae</taxon>
        <taxon>Piperales</taxon>
        <taxon>Aristolochiaceae</taxon>
        <taxon>Aristolochia</taxon>
    </lineage>
</organism>